<organism evidence="7 8">
    <name type="scientific">Allostreptomyces psammosilenae</name>
    <dbReference type="NCBI Taxonomy" id="1892865"/>
    <lineage>
        <taxon>Bacteria</taxon>
        <taxon>Bacillati</taxon>
        <taxon>Actinomycetota</taxon>
        <taxon>Actinomycetes</taxon>
        <taxon>Kitasatosporales</taxon>
        <taxon>Streptomycetaceae</taxon>
        <taxon>Allostreptomyces</taxon>
    </lineage>
</organism>
<keyword evidence="4" id="KW-0564">Palmitate</keyword>
<evidence type="ECO:0000256" key="2">
    <source>
        <dbReference type="ARBA" id="ARBA00022729"/>
    </source>
</evidence>
<dbReference type="InterPro" id="IPR006059">
    <property type="entry name" value="SBP"/>
</dbReference>
<accession>A0A853A8Q5</accession>
<keyword evidence="8" id="KW-1185">Reference proteome</keyword>
<dbReference type="Pfam" id="PF01547">
    <property type="entry name" value="SBP_bac_1"/>
    <property type="match status" value="1"/>
</dbReference>
<evidence type="ECO:0000313" key="8">
    <source>
        <dbReference type="Proteomes" id="UP000567795"/>
    </source>
</evidence>
<name>A0A853A8Q5_9ACTN</name>
<keyword evidence="7" id="KW-0813">Transport</keyword>
<evidence type="ECO:0000256" key="4">
    <source>
        <dbReference type="ARBA" id="ARBA00023139"/>
    </source>
</evidence>
<keyword evidence="2 6" id="KW-0732">Signal</keyword>
<keyword evidence="1" id="KW-1003">Cell membrane</keyword>
<dbReference type="SUPFAM" id="SSF53850">
    <property type="entry name" value="Periplasmic binding protein-like II"/>
    <property type="match status" value="1"/>
</dbReference>
<evidence type="ECO:0000256" key="3">
    <source>
        <dbReference type="ARBA" id="ARBA00023136"/>
    </source>
</evidence>
<dbReference type="InterPro" id="IPR050490">
    <property type="entry name" value="Bact_solute-bd_prot1"/>
</dbReference>
<gene>
    <name evidence="7" type="ORF">FHU37_003851</name>
</gene>
<feature type="chain" id="PRO_5039060111" evidence="6">
    <location>
        <begin position="20"/>
        <end position="425"/>
    </location>
</feature>
<reference evidence="7 8" key="1">
    <citation type="submission" date="2020-07" db="EMBL/GenBank/DDBJ databases">
        <title>Sequencing the genomes of 1000 actinobacteria strains.</title>
        <authorList>
            <person name="Klenk H.-P."/>
        </authorList>
    </citation>
    <scope>NUCLEOTIDE SEQUENCE [LARGE SCALE GENOMIC DNA]</scope>
    <source>
        <strain evidence="7 8">DSM 42178</strain>
    </source>
</reference>
<dbReference type="PANTHER" id="PTHR43649:SF33">
    <property type="entry name" value="POLYGALACTURONAN_RHAMNOGALACTURONAN-BINDING PROTEIN YTCQ"/>
    <property type="match status" value="1"/>
</dbReference>
<evidence type="ECO:0000256" key="6">
    <source>
        <dbReference type="SAM" id="SignalP"/>
    </source>
</evidence>
<keyword evidence="3" id="KW-0472">Membrane</keyword>
<dbReference type="RefSeq" id="WP_179815416.1">
    <property type="nucleotide sequence ID" value="NZ_JACBZD010000001.1"/>
</dbReference>
<comment type="caution">
    <text evidence="7">The sequence shown here is derived from an EMBL/GenBank/DDBJ whole genome shotgun (WGS) entry which is preliminary data.</text>
</comment>
<evidence type="ECO:0000256" key="1">
    <source>
        <dbReference type="ARBA" id="ARBA00022475"/>
    </source>
</evidence>
<proteinExistence type="predicted"/>
<dbReference type="Proteomes" id="UP000567795">
    <property type="component" value="Unassembled WGS sequence"/>
</dbReference>
<protein>
    <submittedName>
        <fullName evidence="7">Multiple sugar transport system substrate-binding protein</fullName>
    </submittedName>
</protein>
<dbReference type="EMBL" id="JACBZD010000001">
    <property type="protein sequence ID" value="NYI06908.1"/>
    <property type="molecule type" value="Genomic_DNA"/>
</dbReference>
<sequence>MKLIGIRIAALTTSAALLAAGCSVGAGEDRTELTFWSWAPNIDQVVEIWNAEHPDVHVTVSKQAAGDELVTKLLTASGAGNPPDLAQVEYQALPNLASNGALADISGYVGDLGENFADGVWQQVTLGTDAVYGVPQDAAPMMLYYRQDLFAEHGLQVPTTWEEFGEVARQVRQIDPDAYLTTFSSTDPGAFAGLTQQAGAEWWSIEGESWRIGVDDEATVKVAEFWDQLVTEDAVDDVPMFTPEWNSGMGNGTYWSWPSAVWAPGNLASIAADNAGDWAAAPLPQWEGTAPATGSWGGSSTGVMAGSEHQAEAAEFAAWLNTDPVAVSALVEQAGIYPADQAAQQALEEPPAYFSNQPDYYELASEVADTTAGVTWGPNVNVAYNAFKDAFGSAITRRTPFADAARAMQDAVFRNMADDGFSVNQ</sequence>
<feature type="signal peptide" evidence="6">
    <location>
        <begin position="1"/>
        <end position="19"/>
    </location>
</feature>
<dbReference type="AlphaFoldDB" id="A0A853A8Q5"/>
<dbReference type="PROSITE" id="PS51257">
    <property type="entry name" value="PROKAR_LIPOPROTEIN"/>
    <property type="match status" value="1"/>
</dbReference>
<evidence type="ECO:0000256" key="5">
    <source>
        <dbReference type="ARBA" id="ARBA00023288"/>
    </source>
</evidence>
<keyword evidence="7" id="KW-0762">Sugar transport</keyword>
<dbReference type="PANTHER" id="PTHR43649">
    <property type="entry name" value="ARABINOSE-BINDING PROTEIN-RELATED"/>
    <property type="match status" value="1"/>
</dbReference>
<evidence type="ECO:0000313" key="7">
    <source>
        <dbReference type="EMBL" id="NYI06908.1"/>
    </source>
</evidence>
<keyword evidence="5" id="KW-0449">Lipoprotein</keyword>
<dbReference type="Gene3D" id="3.40.190.10">
    <property type="entry name" value="Periplasmic binding protein-like II"/>
    <property type="match status" value="1"/>
</dbReference>